<dbReference type="NCBIfam" id="TIGR00331">
    <property type="entry name" value="hrcA"/>
    <property type="match status" value="1"/>
</dbReference>
<protein>
    <recommendedName>
        <fullName evidence="5">Heat-inducible transcription repressor HrcA</fullName>
    </recommendedName>
</protein>
<dbReference type="SUPFAM" id="SSF55781">
    <property type="entry name" value="GAF domain-like"/>
    <property type="match status" value="1"/>
</dbReference>
<dbReference type="PANTHER" id="PTHR34824">
    <property type="entry name" value="HEAT-INDUCIBLE TRANSCRIPTION REPRESSOR HRCA"/>
    <property type="match status" value="1"/>
</dbReference>
<evidence type="ECO:0000256" key="1">
    <source>
        <dbReference type="ARBA" id="ARBA00022491"/>
    </source>
</evidence>
<dbReference type="EMBL" id="LNVX01000840">
    <property type="protein sequence ID" value="OEG69140.1"/>
    <property type="molecule type" value="Genomic_DNA"/>
</dbReference>
<comment type="similarity">
    <text evidence="5">Belongs to the HrcA family.</text>
</comment>
<comment type="function">
    <text evidence="5">Negative regulator of class I heat shock genes (grpE-dnaK-dnaJ and groELS operons). Prevents heat-shock induction of these operons.</text>
</comment>
<name>A0A1E5IFB8_ENDTX</name>
<dbReference type="HAMAP" id="MF_00081">
    <property type="entry name" value="HrcA"/>
    <property type="match status" value="1"/>
</dbReference>
<dbReference type="Proteomes" id="UP000095237">
    <property type="component" value="Unassembled WGS sequence"/>
</dbReference>
<keyword evidence="2 5" id="KW-0805">Transcription regulation</keyword>
<dbReference type="Gene3D" id="1.10.10.10">
    <property type="entry name" value="Winged helix-like DNA-binding domain superfamily/Winged helix DNA-binding domain"/>
    <property type="match status" value="1"/>
</dbReference>
<dbReference type="Gene3D" id="3.30.450.40">
    <property type="match status" value="1"/>
</dbReference>
<dbReference type="PIRSF" id="PIRSF005485">
    <property type="entry name" value="HrcA"/>
    <property type="match status" value="1"/>
</dbReference>
<accession>A0A1E5IFB8</accession>
<dbReference type="InterPro" id="IPR002571">
    <property type="entry name" value="HrcA"/>
</dbReference>
<evidence type="ECO:0000313" key="7">
    <source>
        <dbReference type="EMBL" id="OEG69140.1"/>
    </source>
</evidence>
<evidence type="ECO:0000256" key="3">
    <source>
        <dbReference type="ARBA" id="ARBA00023016"/>
    </source>
</evidence>
<dbReference type="GO" id="GO:0045892">
    <property type="term" value="P:negative regulation of DNA-templated transcription"/>
    <property type="evidence" value="ECO:0007669"/>
    <property type="project" value="UniProtKB-UniRule"/>
</dbReference>
<dbReference type="SUPFAM" id="SSF46785">
    <property type="entry name" value="Winged helix' DNA-binding domain"/>
    <property type="match status" value="1"/>
</dbReference>
<evidence type="ECO:0000256" key="2">
    <source>
        <dbReference type="ARBA" id="ARBA00023015"/>
    </source>
</evidence>
<dbReference type="InterPro" id="IPR029016">
    <property type="entry name" value="GAF-like_dom_sf"/>
</dbReference>
<evidence type="ECO:0000313" key="8">
    <source>
        <dbReference type="Proteomes" id="UP000095237"/>
    </source>
</evidence>
<dbReference type="InterPro" id="IPR021153">
    <property type="entry name" value="HrcA_C"/>
</dbReference>
<dbReference type="InterPro" id="IPR036388">
    <property type="entry name" value="WH-like_DNA-bd_sf"/>
</dbReference>
<keyword evidence="3 5" id="KW-0346">Stress response</keyword>
<comment type="caution">
    <text evidence="7">The sequence shown here is derived from an EMBL/GenBank/DDBJ whole genome shotgun (WGS) entry which is preliminary data.</text>
</comment>
<proteinExistence type="inferred from homology"/>
<gene>
    <name evidence="5" type="primary">hrcA</name>
    <name evidence="7" type="ORF">ATZ36_02335</name>
</gene>
<dbReference type="Pfam" id="PF01628">
    <property type="entry name" value="HrcA"/>
    <property type="match status" value="1"/>
</dbReference>
<dbReference type="PANTHER" id="PTHR34824:SF1">
    <property type="entry name" value="HEAT-INDUCIBLE TRANSCRIPTION REPRESSOR HRCA"/>
    <property type="match status" value="1"/>
</dbReference>
<dbReference type="InterPro" id="IPR023120">
    <property type="entry name" value="WHTH_transcript_rep_HrcA_IDD"/>
</dbReference>
<dbReference type="Gene3D" id="3.30.390.60">
    <property type="entry name" value="Heat-inducible transcription repressor hrca homolog, domain 3"/>
    <property type="match status" value="1"/>
</dbReference>
<keyword evidence="1 5" id="KW-0678">Repressor</keyword>
<dbReference type="GO" id="GO:0003677">
    <property type="term" value="F:DNA binding"/>
    <property type="evidence" value="ECO:0007669"/>
    <property type="project" value="InterPro"/>
</dbReference>
<evidence type="ECO:0000256" key="5">
    <source>
        <dbReference type="HAMAP-Rule" id="MF_00081"/>
    </source>
</evidence>
<keyword evidence="8" id="KW-1185">Reference proteome</keyword>
<evidence type="ECO:0000259" key="6">
    <source>
        <dbReference type="Pfam" id="PF01628"/>
    </source>
</evidence>
<evidence type="ECO:0000256" key="4">
    <source>
        <dbReference type="ARBA" id="ARBA00023163"/>
    </source>
</evidence>
<organism evidence="7 8">
    <name type="scientific">Endomicrobium trichonymphae</name>
    <dbReference type="NCBI Taxonomy" id="1408204"/>
    <lineage>
        <taxon>Bacteria</taxon>
        <taxon>Pseudomonadati</taxon>
        <taxon>Elusimicrobiota</taxon>
        <taxon>Endomicrobiia</taxon>
        <taxon>Endomicrobiales</taxon>
        <taxon>Endomicrobiaceae</taxon>
        <taxon>Candidatus Endomicrobiellum</taxon>
    </lineage>
</organism>
<dbReference type="InterPro" id="IPR036390">
    <property type="entry name" value="WH_DNA-bd_sf"/>
</dbReference>
<sequence length="345" mass="39278">MRHIALEVLKERKTKVLNAVIHRYIRTGKPVGSSVLIKEYNISLSPSAVRNLMAELEKNGYLAHPHTSAGRIPTDKGYRSYVDSLVKLQSYAIEEEERIKREYVRKHNAIEDILSETSRVLSGLSQYTGFVMTPKAQYDKIKNIELVQISEEDLLVILLTQSGMVKHKKIKACLACGQLGILRNFLNEKLRGISVAQANRKIVSEIKSFRQNESEILKIAEKISDAFYNIQDDIYIDGTSNVVAIPDFSDFEPIKLLIKFNEDKEKFIEVINKDFNSGRINVKIGSENALDGLKDLSMITTAYKNKEHVVGVLGIIGPKRMEYEKMMSLVNHISEMLNRLFKEMI</sequence>
<reference evidence="7 8" key="1">
    <citation type="submission" date="2015-11" db="EMBL/GenBank/DDBJ databases">
        <title>Evidence for parallel genomic evolution in an endosymbiosis of termite gut flagellates.</title>
        <authorList>
            <person name="Zheng H."/>
        </authorList>
    </citation>
    <scope>NUCLEOTIDE SEQUENCE [LARGE SCALE GENOMIC DNA]</scope>
    <source>
        <strain evidence="7 8">CET450</strain>
    </source>
</reference>
<keyword evidence="4 5" id="KW-0804">Transcription</keyword>
<dbReference type="AlphaFoldDB" id="A0A1E5IFB8"/>
<feature type="domain" description="Heat-inducible transcription repressor HrcA C-terminal" evidence="6">
    <location>
        <begin position="111"/>
        <end position="327"/>
    </location>
</feature>